<evidence type="ECO:0008006" key="3">
    <source>
        <dbReference type="Google" id="ProtNLM"/>
    </source>
</evidence>
<protein>
    <recommendedName>
        <fullName evidence="3">Phasin family protein</fullName>
    </recommendedName>
</protein>
<evidence type="ECO:0000313" key="2">
    <source>
        <dbReference type="Proteomes" id="UP000294737"/>
    </source>
</evidence>
<dbReference type="OrthoDB" id="8719580at2"/>
<gene>
    <name evidence="1" type="ORF">EV677_1816</name>
</gene>
<accession>A0A4R6G7K5</accession>
<name>A0A4R6G7K5_9BURK</name>
<comment type="caution">
    <text evidence="1">The sequence shown here is derived from an EMBL/GenBank/DDBJ whole genome shotgun (WGS) entry which is preliminary data.</text>
</comment>
<sequence length="185" mass="20323">MFPTMNAPSNLKNLFNSEFSLYKAAADNACDAVFKIADLNLEILKQVRASWSAQSAQIRQMDGNVISPLLDINQFKKNAEIATSYGQHLTKIMLDFQADMLKMAQQQAAQIPSANGSASEAGDTSMANGNFPGIPLLQSMVEQASKGYVDWNNSLLHFMDAANPDLAHQARRKDTSHQEKSRSAK</sequence>
<dbReference type="EMBL" id="SNWF01000005">
    <property type="protein sequence ID" value="TDN89754.1"/>
    <property type="molecule type" value="Genomic_DNA"/>
</dbReference>
<dbReference type="Proteomes" id="UP000294737">
    <property type="component" value="Unassembled WGS sequence"/>
</dbReference>
<organism evidence="1 2">
    <name type="scientific">Herminiimonas fonticola</name>
    <dbReference type="NCBI Taxonomy" id="303380"/>
    <lineage>
        <taxon>Bacteria</taxon>
        <taxon>Pseudomonadati</taxon>
        <taxon>Pseudomonadota</taxon>
        <taxon>Betaproteobacteria</taxon>
        <taxon>Burkholderiales</taxon>
        <taxon>Oxalobacteraceae</taxon>
        <taxon>Herminiimonas</taxon>
    </lineage>
</organism>
<evidence type="ECO:0000313" key="1">
    <source>
        <dbReference type="EMBL" id="TDN89754.1"/>
    </source>
</evidence>
<keyword evidence="2" id="KW-1185">Reference proteome</keyword>
<reference evidence="1 2" key="1">
    <citation type="submission" date="2019-03" db="EMBL/GenBank/DDBJ databases">
        <title>Genomic Encyclopedia of Type Strains, Phase IV (KMG-IV): sequencing the most valuable type-strain genomes for metagenomic binning, comparative biology and taxonomic classification.</title>
        <authorList>
            <person name="Goeker M."/>
        </authorList>
    </citation>
    <scope>NUCLEOTIDE SEQUENCE [LARGE SCALE GENOMIC DNA]</scope>
    <source>
        <strain evidence="1 2">DSM 18555</strain>
    </source>
</reference>
<dbReference type="RefSeq" id="WP_133467287.1">
    <property type="nucleotide sequence ID" value="NZ_PTLZ01000002.1"/>
</dbReference>
<proteinExistence type="predicted"/>
<dbReference type="AlphaFoldDB" id="A0A4R6G7K5"/>